<name>A0A7I7WZJ2_9MYCO</name>
<dbReference type="EMBL" id="AP022609">
    <property type="protein sequence ID" value="BBZ22914.1"/>
    <property type="molecule type" value="Genomic_DNA"/>
</dbReference>
<keyword evidence="2" id="KW-1185">Reference proteome</keyword>
<evidence type="ECO:0000313" key="1">
    <source>
        <dbReference type="EMBL" id="BBZ22914.1"/>
    </source>
</evidence>
<accession>A0A7I7WZJ2</accession>
<proteinExistence type="predicted"/>
<dbReference type="AlphaFoldDB" id="A0A7I7WZJ2"/>
<reference evidence="1 2" key="1">
    <citation type="journal article" date="2019" name="Emerg. Microbes Infect.">
        <title>Comprehensive subspecies identification of 175 nontuberculous mycobacteria species based on 7547 genomic profiles.</title>
        <authorList>
            <person name="Matsumoto Y."/>
            <person name="Kinjo T."/>
            <person name="Motooka D."/>
            <person name="Nabeya D."/>
            <person name="Jung N."/>
            <person name="Uechi K."/>
            <person name="Horii T."/>
            <person name="Iida T."/>
            <person name="Fujita J."/>
            <person name="Nakamura S."/>
        </authorList>
    </citation>
    <scope>NUCLEOTIDE SEQUENCE [LARGE SCALE GENOMIC DNA]</scope>
    <source>
        <strain evidence="1 2">JCM 13571</strain>
    </source>
</reference>
<sequence>MVMATGRLDLTDARAKLDRAIELHAQLSEALVAWQSSGGVEAQVRPSHEFICYTGYAKVNAAPSINLQMRAGEVLHALRTALDYTAFQIYTAGGGTPDGEKAHTVQFPIVTDPAKWEATVKGRVSNAWPAAVAELRAVQQFAPPPKDPPSPLPPVEPLLSRLAKLGGTDKHRNLALFATGAWSQSAIGPELGEHDRLEIRLYLPGPLLPALGHKVAVSQTLVKPDYAPHPNDMYRWEYGLHFERPDPPELLFGFRANDETEISARELPGAIALVASILDRFDKWTAP</sequence>
<protein>
    <submittedName>
        <fullName evidence="1">Uncharacterized protein</fullName>
    </submittedName>
</protein>
<organism evidence="1 2">
    <name type="scientific">Mycolicibacter hiberniae</name>
    <dbReference type="NCBI Taxonomy" id="29314"/>
    <lineage>
        <taxon>Bacteria</taxon>
        <taxon>Bacillati</taxon>
        <taxon>Actinomycetota</taxon>
        <taxon>Actinomycetes</taxon>
        <taxon>Mycobacteriales</taxon>
        <taxon>Mycobacteriaceae</taxon>
        <taxon>Mycolicibacter</taxon>
    </lineage>
</organism>
<dbReference type="Proteomes" id="UP000467260">
    <property type="component" value="Chromosome"/>
</dbReference>
<dbReference type="KEGG" id="mhib:MHIB_13320"/>
<gene>
    <name evidence="1" type="ORF">MHIB_13320</name>
</gene>
<evidence type="ECO:0000313" key="2">
    <source>
        <dbReference type="Proteomes" id="UP000467260"/>
    </source>
</evidence>